<dbReference type="GO" id="GO:0003677">
    <property type="term" value="F:DNA binding"/>
    <property type="evidence" value="ECO:0007669"/>
    <property type="project" value="UniProtKB-KW"/>
</dbReference>
<dbReference type="InterPro" id="IPR036388">
    <property type="entry name" value="WH-like_DNA-bd_sf"/>
</dbReference>
<dbReference type="OrthoDB" id="528082at2"/>
<evidence type="ECO:0000256" key="5">
    <source>
        <dbReference type="ARBA" id="ARBA00023163"/>
    </source>
</evidence>
<dbReference type="RefSeq" id="WP_113891521.1">
    <property type="nucleotide sequence ID" value="NZ_QNRK01000030.1"/>
</dbReference>
<organism evidence="7 8">
    <name type="scientific">Roseiarcus fermentans</name>
    <dbReference type="NCBI Taxonomy" id="1473586"/>
    <lineage>
        <taxon>Bacteria</taxon>
        <taxon>Pseudomonadati</taxon>
        <taxon>Pseudomonadota</taxon>
        <taxon>Alphaproteobacteria</taxon>
        <taxon>Hyphomicrobiales</taxon>
        <taxon>Roseiarcaceae</taxon>
        <taxon>Roseiarcus</taxon>
    </lineage>
</organism>
<name>A0A366EY66_9HYPH</name>
<dbReference type="PANTHER" id="PTHR30118">
    <property type="entry name" value="HTH-TYPE TRANSCRIPTIONAL REGULATOR LEUO-RELATED"/>
    <property type="match status" value="1"/>
</dbReference>
<feature type="domain" description="HTH lysR-type" evidence="6">
    <location>
        <begin position="9"/>
        <end position="66"/>
    </location>
</feature>
<dbReference type="PANTHER" id="PTHR30118:SF15">
    <property type="entry name" value="TRANSCRIPTIONAL REGULATORY PROTEIN"/>
    <property type="match status" value="1"/>
</dbReference>
<dbReference type="Pfam" id="PF03466">
    <property type="entry name" value="LysR_substrate"/>
    <property type="match status" value="1"/>
</dbReference>
<evidence type="ECO:0000256" key="2">
    <source>
        <dbReference type="ARBA" id="ARBA00022458"/>
    </source>
</evidence>
<dbReference type="SUPFAM" id="SSF46785">
    <property type="entry name" value="Winged helix' DNA-binding domain"/>
    <property type="match status" value="1"/>
</dbReference>
<dbReference type="InterPro" id="IPR050389">
    <property type="entry name" value="LysR-type_TF"/>
</dbReference>
<comment type="similarity">
    <text evidence="1">Belongs to the LysR transcriptional regulatory family.</text>
</comment>
<protein>
    <submittedName>
        <fullName evidence="7">LysR family transcriptional regulator</fullName>
    </submittedName>
</protein>
<dbReference type="InterPro" id="IPR036390">
    <property type="entry name" value="WH_DNA-bd_sf"/>
</dbReference>
<dbReference type="InterPro" id="IPR037402">
    <property type="entry name" value="YidZ_PBP2"/>
</dbReference>
<evidence type="ECO:0000256" key="4">
    <source>
        <dbReference type="ARBA" id="ARBA00023125"/>
    </source>
</evidence>
<evidence type="ECO:0000256" key="1">
    <source>
        <dbReference type="ARBA" id="ARBA00009437"/>
    </source>
</evidence>
<dbReference type="Pfam" id="PF00126">
    <property type="entry name" value="HTH_1"/>
    <property type="match status" value="1"/>
</dbReference>
<dbReference type="GO" id="GO:0003700">
    <property type="term" value="F:DNA-binding transcription factor activity"/>
    <property type="evidence" value="ECO:0007669"/>
    <property type="project" value="InterPro"/>
</dbReference>
<accession>A0A366EY66</accession>
<keyword evidence="3" id="KW-0805">Transcription regulation</keyword>
<reference evidence="7 8" key="1">
    <citation type="submission" date="2018-06" db="EMBL/GenBank/DDBJ databases">
        <title>Genomic Encyclopedia of Type Strains, Phase IV (KMG-IV): sequencing the most valuable type-strain genomes for metagenomic binning, comparative biology and taxonomic classification.</title>
        <authorList>
            <person name="Goeker M."/>
        </authorList>
    </citation>
    <scope>NUCLEOTIDE SEQUENCE [LARGE SCALE GENOMIC DNA]</scope>
    <source>
        <strain evidence="7 8">DSM 24875</strain>
    </source>
</reference>
<gene>
    <name evidence="7" type="ORF">DFR50_1306</name>
</gene>
<dbReference type="PROSITE" id="PS50931">
    <property type="entry name" value="HTH_LYSR"/>
    <property type="match status" value="1"/>
</dbReference>
<keyword evidence="2" id="KW-0536">Nodulation</keyword>
<dbReference type="SUPFAM" id="SSF53850">
    <property type="entry name" value="Periplasmic binding protein-like II"/>
    <property type="match status" value="1"/>
</dbReference>
<dbReference type="Gene3D" id="3.40.190.10">
    <property type="entry name" value="Periplasmic binding protein-like II"/>
    <property type="match status" value="2"/>
</dbReference>
<proteinExistence type="inferred from homology"/>
<keyword evidence="8" id="KW-1185">Reference proteome</keyword>
<evidence type="ECO:0000259" key="6">
    <source>
        <dbReference type="PROSITE" id="PS50931"/>
    </source>
</evidence>
<sequence>MAHVDIRSLDFTLLTVLASLLRTRRATDTARELAMTQSTVSHALARLRAIFGDPLFVRRPHGLAPTARALALAPDLDRLFALARDMVDSRAFDLAEAAGVVRIAASDYHCALLAAPLIARLGEAAPNLRLSFRPLVRRAAVEALRAGTVEVAIGRFGALPASVASKTLFDETYSVVAASRGHEGPGPFAIAAYLAARHVVVSLDGDLEGVVDAALRANGMRREVVAAVPYFLSALAAAAESDVVVTLPSRIAAAFAPRFGLSVFAPPLELGSFPVSAVVSAARGRSDLVRWLVDVVLPAARP</sequence>
<dbReference type="InterPro" id="IPR005119">
    <property type="entry name" value="LysR_subst-bd"/>
</dbReference>
<dbReference type="Gene3D" id="1.10.10.10">
    <property type="entry name" value="Winged helix-like DNA-binding domain superfamily/Winged helix DNA-binding domain"/>
    <property type="match status" value="1"/>
</dbReference>
<keyword evidence="4" id="KW-0238">DNA-binding</keyword>
<dbReference type="CDD" id="cd08417">
    <property type="entry name" value="PBP2_Nitroaromatics_like"/>
    <property type="match status" value="1"/>
</dbReference>
<evidence type="ECO:0000313" key="7">
    <source>
        <dbReference type="EMBL" id="RBP06449.1"/>
    </source>
</evidence>
<dbReference type="InterPro" id="IPR000847">
    <property type="entry name" value="LysR_HTH_N"/>
</dbReference>
<evidence type="ECO:0000313" key="8">
    <source>
        <dbReference type="Proteomes" id="UP000253529"/>
    </source>
</evidence>
<evidence type="ECO:0000256" key="3">
    <source>
        <dbReference type="ARBA" id="ARBA00023015"/>
    </source>
</evidence>
<keyword evidence="5" id="KW-0804">Transcription</keyword>
<dbReference type="AlphaFoldDB" id="A0A366EY66"/>
<dbReference type="EMBL" id="QNRK01000030">
    <property type="protein sequence ID" value="RBP06449.1"/>
    <property type="molecule type" value="Genomic_DNA"/>
</dbReference>
<dbReference type="Proteomes" id="UP000253529">
    <property type="component" value="Unassembled WGS sequence"/>
</dbReference>
<comment type="caution">
    <text evidence="7">The sequence shown here is derived from an EMBL/GenBank/DDBJ whole genome shotgun (WGS) entry which is preliminary data.</text>
</comment>